<dbReference type="EMBL" id="JACCFW010000001">
    <property type="protein sequence ID" value="NYJ74927.1"/>
    <property type="molecule type" value="Genomic_DNA"/>
</dbReference>
<keyword evidence="2" id="KW-1185">Reference proteome</keyword>
<gene>
    <name evidence="1" type="ORF">HNR15_001890</name>
</gene>
<evidence type="ECO:0000313" key="2">
    <source>
        <dbReference type="Proteomes" id="UP000571817"/>
    </source>
</evidence>
<protein>
    <submittedName>
        <fullName evidence="1">Uncharacterized protein</fullName>
    </submittedName>
</protein>
<dbReference type="AlphaFoldDB" id="A0A853DE42"/>
<name>A0A853DE42_9MICO</name>
<evidence type="ECO:0000313" key="1">
    <source>
        <dbReference type="EMBL" id="NYJ74927.1"/>
    </source>
</evidence>
<dbReference type="RefSeq" id="WP_179481200.1">
    <property type="nucleotide sequence ID" value="NZ_JACCFW010000001.1"/>
</dbReference>
<dbReference type="Proteomes" id="UP000571817">
    <property type="component" value="Unassembled WGS sequence"/>
</dbReference>
<organism evidence="1 2">
    <name type="scientific">Allobranchiibius huperziae</name>
    <dbReference type="NCBI Taxonomy" id="1874116"/>
    <lineage>
        <taxon>Bacteria</taxon>
        <taxon>Bacillati</taxon>
        <taxon>Actinomycetota</taxon>
        <taxon>Actinomycetes</taxon>
        <taxon>Micrococcales</taxon>
        <taxon>Dermacoccaceae</taxon>
        <taxon>Allobranchiibius</taxon>
    </lineage>
</organism>
<comment type="caution">
    <text evidence="1">The sequence shown here is derived from an EMBL/GenBank/DDBJ whole genome shotgun (WGS) entry which is preliminary data.</text>
</comment>
<sequence length="105" mass="10969">MTEQPYGPTDAGAVVLDIGGDIGALVLHTTPELVGAEIEVSRVGSGTPRTHTAVRQRRDGPSVQYAAIFAALHAGDYVVHDLDGTPTDTVTIIGGHVATLDWSQH</sequence>
<accession>A0A853DE42</accession>
<reference evidence="1 2" key="1">
    <citation type="submission" date="2020-07" db="EMBL/GenBank/DDBJ databases">
        <title>Sequencing the genomes of 1000 actinobacteria strains.</title>
        <authorList>
            <person name="Klenk H.-P."/>
        </authorList>
    </citation>
    <scope>NUCLEOTIDE SEQUENCE [LARGE SCALE GENOMIC DNA]</scope>
    <source>
        <strain evidence="1 2">DSM 29531</strain>
    </source>
</reference>
<proteinExistence type="predicted"/>